<keyword evidence="5 6" id="KW-0720">Serine protease</keyword>
<name>A0A265UP99_9FLAO</name>
<dbReference type="CDD" id="cd04842">
    <property type="entry name" value="Peptidases_S8_Kp43_protease"/>
    <property type="match status" value="1"/>
</dbReference>
<evidence type="ECO:0000256" key="1">
    <source>
        <dbReference type="ARBA" id="ARBA00011073"/>
    </source>
</evidence>
<comment type="similarity">
    <text evidence="1 6">Belongs to the peptidase S8 family.</text>
</comment>
<keyword evidence="4 6" id="KW-0378">Hydrolase</keyword>
<feature type="domain" description="Ig-like" evidence="8">
    <location>
        <begin position="356"/>
        <end position="451"/>
    </location>
</feature>
<dbReference type="GO" id="GO:0004252">
    <property type="term" value="F:serine-type endopeptidase activity"/>
    <property type="evidence" value="ECO:0007669"/>
    <property type="project" value="UniProtKB-UniRule"/>
</dbReference>
<keyword evidence="3 7" id="KW-0732">Signal</keyword>
<dbReference type="InterPro" id="IPR034058">
    <property type="entry name" value="TagA/B/C/D_pept_dom"/>
</dbReference>
<dbReference type="InterPro" id="IPR007110">
    <property type="entry name" value="Ig-like_dom"/>
</dbReference>
<dbReference type="InterPro" id="IPR022398">
    <property type="entry name" value="Peptidase_S8_His-AS"/>
</dbReference>
<sequence>MKKITILFCLALLLSLNSVVAQGLMTQDQLTKMSQAQKDLYQRVKTADSLKTVRIGNYLQQNPQAEERFVYDDKMYILTDVIENNPIYTTLDNLDSARASYTNELQVGGTLGLDLDGTGIAVGVWDGGPIQTTHTEFQDASGSQARVSNIEFLNTDGSTAISSHGTHVSGTIAARGVNANAKGMATNVALRTYNFNNDTPEMVIEATNPSAPLILSNHSYGVSVAQGNGILPTWIMGAYGDSAREIDDIARVNPKYLMVASAGNSGNTQYVGGLFGGYDKLTTDKTAKNNLVVANANSSVDVFTSQVSFPISSSSSQGPTDDLRIKPDIAGDGTSVFSTFPNDAYGSISGTSMAAPHVTGTIVLLQQYFNQLNGDFANSATMKALVCHTASDDPIFVGPDPIYGWGFLNARDAANTLTRDANGTAVVEELTLNDGGTYTLTFNADDRANVSATICWTDLPGVPVSGDAALNDPTPRLINDLDIRITKDGTTFLPWKLDFSAASGFSAIRGDNFVDNIERIDIDTPTAGTYTLTVTHKGQLQGDDPFSPRAQDFSLVVTGSAVSLSANEAVFDNFALWPNPADSVLNINFKSNDSEDIKMVLFNIDGRKVLEKQVSPMTTLITEQLDVANLDSGLYILNLTQGNKTESKKVIIE</sequence>
<evidence type="ECO:0000259" key="8">
    <source>
        <dbReference type="PROSITE" id="PS50835"/>
    </source>
</evidence>
<dbReference type="Gene3D" id="3.40.50.200">
    <property type="entry name" value="Peptidase S8/S53 domain"/>
    <property type="match status" value="1"/>
</dbReference>
<keyword evidence="10" id="KW-1185">Reference proteome</keyword>
<dbReference type="PANTHER" id="PTHR43399">
    <property type="entry name" value="SUBTILISIN-RELATED"/>
    <property type="match status" value="1"/>
</dbReference>
<dbReference type="PRINTS" id="PR00723">
    <property type="entry name" value="SUBTILISIN"/>
</dbReference>
<dbReference type="InterPro" id="IPR036852">
    <property type="entry name" value="Peptidase_S8/S53_dom_sf"/>
</dbReference>
<feature type="active site" description="Charge relay system" evidence="6">
    <location>
        <position position="126"/>
    </location>
</feature>
<dbReference type="InterPro" id="IPR026444">
    <property type="entry name" value="Secre_tail"/>
</dbReference>
<dbReference type="PROSITE" id="PS51892">
    <property type="entry name" value="SUBTILASE"/>
    <property type="match status" value="1"/>
</dbReference>
<dbReference type="InterPro" id="IPR008979">
    <property type="entry name" value="Galactose-bd-like_sf"/>
</dbReference>
<proteinExistence type="inferred from homology"/>
<dbReference type="Pfam" id="PF00082">
    <property type="entry name" value="Peptidase_S8"/>
    <property type="match status" value="1"/>
</dbReference>
<organism evidence="9 10">
    <name type="scientific">Winogradskyella aurantia</name>
    <dbReference type="NCBI Taxonomy" id="1915063"/>
    <lineage>
        <taxon>Bacteria</taxon>
        <taxon>Pseudomonadati</taxon>
        <taxon>Bacteroidota</taxon>
        <taxon>Flavobacteriia</taxon>
        <taxon>Flavobacteriales</taxon>
        <taxon>Flavobacteriaceae</taxon>
        <taxon>Winogradskyella</taxon>
    </lineage>
</organism>
<evidence type="ECO:0000256" key="3">
    <source>
        <dbReference type="ARBA" id="ARBA00022729"/>
    </source>
</evidence>
<dbReference type="Gene3D" id="2.60.120.380">
    <property type="match status" value="1"/>
</dbReference>
<feature type="signal peptide" evidence="7">
    <location>
        <begin position="1"/>
        <end position="21"/>
    </location>
</feature>
<evidence type="ECO:0000256" key="6">
    <source>
        <dbReference type="PROSITE-ProRule" id="PRU01240"/>
    </source>
</evidence>
<dbReference type="PROSITE" id="PS00138">
    <property type="entry name" value="SUBTILASE_SER"/>
    <property type="match status" value="1"/>
</dbReference>
<comment type="caution">
    <text evidence="9">The sequence shown here is derived from an EMBL/GenBank/DDBJ whole genome shotgun (WGS) entry which is preliminary data.</text>
</comment>
<feature type="active site" description="Charge relay system" evidence="6">
    <location>
        <position position="164"/>
    </location>
</feature>
<dbReference type="GO" id="GO:0006508">
    <property type="term" value="P:proteolysis"/>
    <property type="evidence" value="ECO:0007669"/>
    <property type="project" value="UniProtKB-KW"/>
</dbReference>
<dbReference type="InterPro" id="IPR000209">
    <property type="entry name" value="Peptidase_S8/S53_dom"/>
</dbReference>
<dbReference type="PROSITE" id="PS00137">
    <property type="entry name" value="SUBTILASE_HIS"/>
    <property type="match status" value="1"/>
</dbReference>
<dbReference type="NCBIfam" id="TIGR04183">
    <property type="entry name" value="Por_Secre_tail"/>
    <property type="match status" value="1"/>
</dbReference>
<accession>A0A265UP99</accession>
<evidence type="ECO:0000256" key="2">
    <source>
        <dbReference type="ARBA" id="ARBA00022670"/>
    </source>
</evidence>
<gene>
    <name evidence="9" type="ORF">CA834_12350</name>
</gene>
<feature type="chain" id="PRO_5011972438" description="Ig-like domain-containing protein" evidence="7">
    <location>
        <begin position="22"/>
        <end position="653"/>
    </location>
</feature>
<evidence type="ECO:0000256" key="7">
    <source>
        <dbReference type="SAM" id="SignalP"/>
    </source>
</evidence>
<evidence type="ECO:0000313" key="10">
    <source>
        <dbReference type="Proteomes" id="UP000216840"/>
    </source>
</evidence>
<protein>
    <recommendedName>
        <fullName evidence="8">Ig-like domain-containing protein</fullName>
    </recommendedName>
</protein>
<dbReference type="Proteomes" id="UP000216840">
    <property type="component" value="Unassembled WGS sequence"/>
</dbReference>
<dbReference type="OrthoDB" id="9792152at2"/>
<dbReference type="SUPFAM" id="SSF52743">
    <property type="entry name" value="Subtilisin-like"/>
    <property type="match status" value="1"/>
</dbReference>
<evidence type="ECO:0000256" key="5">
    <source>
        <dbReference type="ARBA" id="ARBA00022825"/>
    </source>
</evidence>
<dbReference type="InterPro" id="IPR023828">
    <property type="entry name" value="Peptidase_S8_Ser-AS"/>
</dbReference>
<reference evidence="9 10" key="1">
    <citation type="submission" date="2017-05" db="EMBL/GenBank/DDBJ databases">
        <title>The draft genome sequence of Idiomarina salinarum WNB302.</title>
        <authorList>
            <person name="Sun Y."/>
            <person name="Chen B."/>
            <person name="Du Z."/>
        </authorList>
    </citation>
    <scope>NUCLEOTIDE SEQUENCE [LARGE SCALE GENOMIC DNA]</scope>
    <source>
        <strain evidence="9 10">WNB302</strain>
    </source>
</reference>
<feature type="active site" description="Charge relay system" evidence="6">
    <location>
        <position position="352"/>
    </location>
</feature>
<evidence type="ECO:0000256" key="4">
    <source>
        <dbReference type="ARBA" id="ARBA00022801"/>
    </source>
</evidence>
<dbReference type="EMBL" id="NGJN01000007">
    <property type="protein sequence ID" value="OZV67110.1"/>
    <property type="molecule type" value="Genomic_DNA"/>
</dbReference>
<dbReference type="AlphaFoldDB" id="A0A265UP99"/>
<dbReference type="PROSITE" id="PS50835">
    <property type="entry name" value="IG_LIKE"/>
    <property type="match status" value="1"/>
</dbReference>
<dbReference type="InterPro" id="IPR015500">
    <property type="entry name" value="Peptidase_S8_subtilisin-rel"/>
</dbReference>
<dbReference type="Pfam" id="PF18962">
    <property type="entry name" value="Por_Secre_tail"/>
    <property type="match status" value="1"/>
</dbReference>
<dbReference type="PANTHER" id="PTHR43399:SF4">
    <property type="entry name" value="CELL WALL-ASSOCIATED PROTEASE"/>
    <property type="match status" value="1"/>
</dbReference>
<keyword evidence="2 6" id="KW-0645">Protease</keyword>
<dbReference type="SUPFAM" id="SSF49785">
    <property type="entry name" value="Galactose-binding domain-like"/>
    <property type="match status" value="1"/>
</dbReference>
<dbReference type="InterPro" id="IPR051048">
    <property type="entry name" value="Peptidase_S8/S53_subtilisin"/>
</dbReference>
<evidence type="ECO:0000313" key="9">
    <source>
        <dbReference type="EMBL" id="OZV67110.1"/>
    </source>
</evidence>
<dbReference type="RefSeq" id="WP_094969032.1">
    <property type="nucleotide sequence ID" value="NZ_NGJN01000007.1"/>
</dbReference>